<name>A0AAD9N673_9ANNE</name>
<comment type="caution">
    <text evidence="2">The sequence shown here is derived from an EMBL/GenBank/DDBJ whole genome shotgun (WGS) entry which is preliminary data.</text>
</comment>
<keyword evidence="3" id="KW-1185">Reference proteome</keyword>
<dbReference type="Proteomes" id="UP001208570">
    <property type="component" value="Unassembled WGS sequence"/>
</dbReference>
<dbReference type="PANTHER" id="PTHR13265:SF0">
    <property type="entry name" value="HPR1"/>
    <property type="match status" value="1"/>
</dbReference>
<accession>A0AAD9N673</accession>
<dbReference type="EMBL" id="JAODUP010000211">
    <property type="protein sequence ID" value="KAK2156521.1"/>
    <property type="molecule type" value="Genomic_DNA"/>
</dbReference>
<sequence>MEVEFQAARESFFGVIIECIKSISDKDKDELSVHKLEECFTDQAASSGEKKAALDQAFRDVVKHIIKDRELTSPSILFILLQDIFDCITLEKCEEMFTYLEGRVAMWQSETYYNAGKNYLLRMCNDLLRRLSRSKNTVFCGRIQLFLASLFPLSEKSGLNLMSQFNLDNITLFNTKPEDYERIRRQSIEDKDDSMEVEEGETDDQPSSIPIDYNLYRKIWSLQDYFRKPGQCYDKSAWKCFTSLLDLELSDTNFRRNMLIQMLITFQYLQAHVKFKSTSQVLSEDQTTWIKLITERVMTVLRETPPDGDKFADTVEHVLVREENWNNWKNDGCPSFIKDPQPSRATAGGSSSRKRSIGDDLKASGGKLIKMGNSELTRLWNINPDNMESCRNKQKNFLPSLEDFFKDAIEQMDPEAMIEDEYKLVKNPTFAWKSLRLLSRKSPHFFAQTPNRQKKKTISEYLEGMLDKLAKEMPSVSIKVTCYGQQ</sequence>
<evidence type="ECO:0000313" key="3">
    <source>
        <dbReference type="Proteomes" id="UP001208570"/>
    </source>
</evidence>
<reference evidence="2" key="1">
    <citation type="journal article" date="2023" name="Mol. Biol. Evol.">
        <title>Third-Generation Sequencing Reveals the Adaptive Role of the Epigenome in Three Deep-Sea Polychaetes.</title>
        <authorList>
            <person name="Perez M."/>
            <person name="Aroh O."/>
            <person name="Sun Y."/>
            <person name="Lan Y."/>
            <person name="Juniper S.K."/>
            <person name="Young C.R."/>
            <person name="Angers B."/>
            <person name="Qian P.Y."/>
        </authorList>
    </citation>
    <scope>NUCLEOTIDE SEQUENCE</scope>
    <source>
        <strain evidence="2">P08H-3</strain>
    </source>
</reference>
<dbReference type="GO" id="GO:0000445">
    <property type="term" value="C:THO complex part of transcription export complex"/>
    <property type="evidence" value="ECO:0007669"/>
    <property type="project" value="TreeGrafter"/>
</dbReference>
<evidence type="ECO:0000313" key="2">
    <source>
        <dbReference type="EMBL" id="KAK2156521.1"/>
    </source>
</evidence>
<dbReference type="AlphaFoldDB" id="A0AAD9N673"/>
<dbReference type="GO" id="GO:0006406">
    <property type="term" value="P:mRNA export from nucleus"/>
    <property type="evidence" value="ECO:0007669"/>
    <property type="project" value="TreeGrafter"/>
</dbReference>
<proteinExistence type="predicted"/>
<protein>
    <recommendedName>
        <fullName evidence="4">THO complex subunit 1</fullName>
    </recommendedName>
</protein>
<dbReference type="PANTHER" id="PTHR13265">
    <property type="entry name" value="THO COMPLEX SUBUNIT 1"/>
    <property type="match status" value="1"/>
</dbReference>
<feature type="region of interest" description="Disordered" evidence="1">
    <location>
        <begin position="331"/>
        <end position="364"/>
    </location>
</feature>
<dbReference type="Pfam" id="PF11957">
    <property type="entry name" value="efThoc1"/>
    <property type="match status" value="2"/>
</dbReference>
<gene>
    <name evidence="2" type="ORF">LSH36_211g02046</name>
</gene>
<dbReference type="InterPro" id="IPR021861">
    <property type="entry name" value="THO_THOC1"/>
</dbReference>
<evidence type="ECO:0000256" key="1">
    <source>
        <dbReference type="SAM" id="MobiDB-lite"/>
    </source>
</evidence>
<organism evidence="2 3">
    <name type="scientific">Paralvinella palmiformis</name>
    <dbReference type="NCBI Taxonomy" id="53620"/>
    <lineage>
        <taxon>Eukaryota</taxon>
        <taxon>Metazoa</taxon>
        <taxon>Spiralia</taxon>
        <taxon>Lophotrochozoa</taxon>
        <taxon>Annelida</taxon>
        <taxon>Polychaeta</taxon>
        <taxon>Sedentaria</taxon>
        <taxon>Canalipalpata</taxon>
        <taxon>Terebellida</taxon>
        <taxon>Terebelliformia</taxon>
        <taxon>Alvinellidae</taxon>
        <taxon>Paralvinella</taxon>
    </lineage>
</organism>
<evidence type="ECO:0008006" key="4">
    <source>
        <dbReference type="Google" id="ProtNLM"/>
    </source>
</evidence>